<evidence type="ECO:0000313" key="1">
    <source>
        <dbReference type="EMBL" id="TQV67757.1"/>
    </source>
</evidence>
<name>A0A545SS09_9GAMM</name>
<evidence type="ECO:0000313" key="2">
    <source>
        <dbReference type="Proteomes" id="UP000319732"/>
    </source>
</evidence>
<dbReference type="AlphaFoldDB" id="A0A545SS09"/>
<dbReference type="RefSeq" id="WP_142929654.1">
    <property type="nucleotide sequence ID" value="NZ_ML660109.1"/>
</dbReference>
<proteinExistence type="predicted"/>
<keyword evidence="2" id="KW-1185">Reference proteome</keyword>
<sequence length="66" mass="8170">MKDVKVFVDRRRGRDRRVELDLCREMRVDMYHRKRRKSRDRRHKSRTLAQDYYAYTLAGEAGEETH</sequence>
<organism evidence="1 2">
    <name type="scientific">Exilibacterium tricleocarpae</name>
    <dbReference type="NCBI Taxonomy" id="2591008"/>
    <lineage>
        <taxon>Bacteria</taxon>
        <taxon>Pseudomonadati</taxon>
        <taxon>Pseudomonadota</taxon>
        <taxon>Gammaproteobacteria</taxon>
        <taxon>Cellvibrionales</taxon>
        <taxon>Cellvibrionaceae</taxon>
        <taxon>Exilibacterium</taxon>
    </lineage>
</organism>
<dbReference type="EMBL" id="VHSG01000033">
    <property type="protein sequence ID" value="TQV67757.1"/>
    <property type="molecule type" value="Genomic_DNA"/>
</dbReference>
<protein>
    <submittedName>
        <fullName evidence="1">Uncharacterized protein</fullName>
    </submittedName>
</protein>
<gene>
    <name evidence="1" type="ORF">FKG94_24820</name>
</gene>
<comment type="caution">
    <text evidence="1">The sequence shown here is derived from an EMBL/GenBank/DDBJ whole genome shotgun (WGS) entry which is preliminary data.</text>
</comment>
<accession>A0A545SS09</accession>
<reference evidence="1 2" key="1">
    <citation type="submission" date="2019-06" db="EMBL/GenBank/DDBJ databases">
        <title>Whole genome sequence for Cellvibrionaceae sp. R142.</title>
        <authorList>
            <person name="Wang G."/>
        </authorList>
    </citation>
    <scope>NUCLEOTIDE SEQUENCE [LARGE SCALE GENOMIC DNA]</scope>
    <source>
        <strain evidence="1 2">R142</strain>
    </source>
</reference>
<dbReference type="Proteomes" id="UP000319732">
    <property type="component" value="Unassembled WGS sequence"/>
</dbReference>